<proteinExistence type="predicted"/>
<dbReference type="Pfam" id="PF16571">
    <property type="entry name" value="FBP_C"/>
    <property type="match status" value="1"/>
</dbReference>
<sequence>MLPLTERAIRASFLNASRKEVSDLSLPAGFDELNWDDLTYLGWVDPKFPKRAYVVVEQEDGSVAGVFLQQGEKRTGSRAQCSWCDDVTLTNDVQFFAARKAGAAGRKGDTVGTLVCANFGCSAVVRKLPPLAYTGFDREAARTERIRRLGENVRGFLRTLTD</sequence>
<comment type="caution">
    <text evidence="2">The sequence shown here is derived from an EMBL/GenBank/DDBJ whole genome shotgun (WGS) entry which is preliminary data.</text>
</comment>
<protein>
    <submittedName>
        <fullName evidence="2">FBP domain-containing protein</fullName>
    </submittedName>
</protein>
<dbReference type="Proteomes" id="UP000680132">
    <property type="component" value="Unassembled WGS sequence"/>
</dbReference>
<organism evidence="2 3">
    <name type="scientific">Microbacterium stercoris</name>
    <dbReference type="NCBI Taxonomy" id="2820289"/>
    <lineage>
        <taxon>Bacteria</taxon>
        <taxon>Bacillati</taxon>
        <taxon>Actinomycetota</taxon>
        <taxon>Actinomycetes</taxon>
        <taxon>Micrococcales</taxon>
        <taxon>Microbacteriaceae</taxon>
        <taxon>Microbacterium</taxon>
    </lineage>
</organism>
<gene>
    <name evidence="2" type="ORF">J5V96_06350</name>
</gene>
<evidence type="ECO:0000259" key="1">
    <source>
        <dbReference type="Pfam" id="PF16571"/>
    </source>
</evidence>
<feature type="domain" description="Elongation factor G-binding protein C-terminal treble-clef zinc-finger" evidence="1">
    <location>
        <begin position="9"/>
        <end position="159"/>
    </location>
</feature>
<dbReference type="RefSeq" id="WP_208501824.1">
    <property type="nucleotide sequence ID" value="NZ_JAGFOA010000002.1"/>
</dbReference>
<evidence type="ECO:0000313" key="3">
    <source>
        <dbReference type="Proteomes" id="UP000680132"/>
    </source>
</evidence>
<dbReference type="InterPro" id="IPR032330">
    <property type="entry name" value="EF-G-binding_C"/>
</dbReference>
<keyword evidence="3" id="KW-1185">Reference proteome</keyword>
<evidence type="ECO:0000313" key="2">
    <source>
        <dbReference type="EMBL" id="MBO3663129.1"/>
    </source>
</evidence>
<dbReference type="EMBL" id="JAGFOA010000002">
    <property type="protein sequence ID" value="MBO3663129.1"/>
    <property type="molecule type" value="Genomic_DNA"/>
</dbReference>
<name>A0A939QI61_9MICO</name>
<dbReference type="AlphaFoldDB" id="A0A939QI61"/>
<reference evidence="2" key="1">
    <citation type="submission" date="2021-03" db="EMBL/GenBank/DDBJ databases">
        <title>Microbacterium sp. nov., a novel actinobacterium isolated from cow dung.</title>
        <authorList>
            <person name="Zhang L."/>
        </authorList>
    </citation>
    <scope>NUCLEOTIDE SEQUENCE</scope>
    <source>
        <strain evidence="2">NEAU-LLB</strain>
    </source>
</reference>
<accession>A0A939QI61</accession>